<keyword evidence="2" id="KW-1185">Reference proteome</keyword>
<gene>
    <name evidence="1" type="ORF">FB458_0188</name>
</gene>
<organism evidence="1 2">
    <name type="scientific">Lapillicoccus jejuensis</name>
    <dbReference type="NCBI Taxonomy" id="402171"/>
    <lineage>
        <taxon>Bacteria</taxon>
        <taxon>Bacillati</taxon>
        <taxon>Actinomycetota</taxon>
        <taxon>Actinomycetes</taxon>
        <taxon>Micrococcales</taxon>
        <taxon>Intrasporangiaceae</taxon>
        <taxon>Lapillicoccus</taxon>
    </lineage>
</organism>
<dbReference type="Proteomes" id="UP000317893">
    <property type="component" value="Unassembled WGS sequence"/>
</dbReference>
<dbReference type="EMBL" id="VFMN01000001">
    <property type="protein sequence ID" value="TQJ07138.1"/>
    <property type="molecule type" value="Genomic_DNA"/>
</dbReference>
<comment type="caution">
    <text evidence="1">The sequence shown here is derived from an EMBL/GenBank/DDBJ whole genome shotgun (WGS) entry which is preliminary data.</text>
</comment>
<evidence type="ECO:0000313" key="1">
    <source>
        <dbReference type="EMBL" id="TQJ07138.1"/>
    </source>
</evidence>
<proteinExistence type="predicted"/>
<sequence length="130" mass="14815">MAEVDPEDDSIERFVVYHYRYDPQRSERRNVVVAAYDDAGEFEARVDHENARLRGRAARGERIDPREHISGTVLPPGYARLAARARLVRRANVRGVAPGRRLDRLELPDSVAVLRPVTEQDDPDAASRER</sequence>
<protein>
    <submittedName>
        <fullName evidence="1">Uncharacterized protein</fullName>
    </submittedName>
</protein>
<dbReference type="RefSeq" id="WP_141845961.1">
    <property type="nucleotide sequence ID" value="NZ_BAAAPR010000018.1"/>
</dbReference>
<dbReference type="OrthoDB" id="3837923at2"/>
<accession>A0A542DVM9</accession>
<reference evidence="1 2" key="1">
    <citation type="submission" date="2019-06" db="EMBL/GenBank/DDBJ databases">
        <title>Sequencing the genomes of 1000 actinobacteria strains.</title>
        <authorList>
            <person name="Klenk H.-P."/>
        </authorList>
    </citation>
    <scope>NUCLEOTIDE SEQUENCE [LARGE SCALE GENOMIC DNA]</scope>
    <source>
        <strain evidence="1 2">DSM 18607</strain>
    </source>
</reference>
<evidence type="ECO:0000313" key="2">
    <source>
        <dbReference type="Proteomes" id="UP000317893"/>
    </source>
</evidence>
<name>A0A542DVM9_9MICO</name>
<dbReference type="AlphaFoldDB" id="A0A542DVM9"/>